<name>A0AAV8T9B4_9ROSI</name>
<evidence type="ECO:0000259" key="10">
    <source>
        <dbReference type="PROSITE" id="PS50884"/>
    </source>
</evidence>
<keyword evidence="2 8" id="KW-0863">Zinc-finger</keyword>
<dbReference type="GO" id="GO:0008270">
    <property type="term" value="F:zinc ion binding"/>
    <property type="evidence" value="ECO:0007669"/>
    <property type="project" value="UniProtKB-KW"/>
</dbReference>
<dbReference type="PANTHER" id="PTHR31992:SF316">
    <property type="entry name" value="DOF ZINC FINGER PROTEIN DOF1.2"/>
    <property type="match status" value="1"/>
</dbReference>
<dbReference type="GO" id="GO:0003677">
    <property type="term" value="F:DNA binding"/>
    <property type="evidence" value="ECO:0007669"/>
    <property type="project" value="UniProtKB-UniRule"/>
</dbReference>
<keyword evidence="3 9" id="KW-0862">Zinc</keyword>
<evidence type="ECO:0000256" key="8">
    <source>
        <dbReference type="PROSITE-ProRule" id="PRU00071"/>
    </source>
</evidence>
<accession>A0AAV8T9B4</accession>
<comment type="caution">
    <text evidence="11">The sequence shown here is derived from an EMBL/GenBank/DDBJ whole genome shotgun (WGS) entry which is preliminary data.</text>
</comment>
<keyword evidence="1 9" id="KW-0479">Metal-binding</keyword>
<keyword evidence="4 9" id="KW-0805">Transcription regulation</keyword>
<evidence type="ECO:0000256" key="9">
    <source>
        <dbReference type="RuleBase" id="RU369094"/>
    </source>
</evidence>
<comment type="subcellular location">
    <subcellularLocation>
        <location evidence="8 9">Nucleus</location>
    </subcellularLocation>
</comment>
<dbReference type="Proteomes" id="UP001159364">
    <property type="component" value="Linkage Group LG06"/>
</dbReference>
<evidence type="ECO:0000256" key="6">
    <source>
        <dbReference type="ARBA" id="ARBA00023163"/>
    </source>
</evidence>
<keyword evidence="7 8" id="KW-0539">Nucleus</keyword>
<dbReference type="PROSITE" id="PS01361">
    <property type="entry name" value="ZF_DOF_1"/>
    <property type="match status" value="1"/>
</dbReference>
<dbReference type="EMBL" id="JAIWQS010000006">
    <property type="protein sequence ID" value="KAJ8762894.1"/>
    <property type="molecule type" value="Genomic_DNA"/>
</dbReference>
<dbReference type="AlphaFoldDB" id="A0AAV8T9B4"/>
<keyword evidence="6 9" id="KW-0804">Transcription</keyword>
<evidence type="ECO:0000256" key="1">
    <source>
        <dbReference type="ARBA" id="ARBA00022723"/>
    </source>
</evidence>
<dbReference type="Pfam" id="PF02701">
    <property type="entry name" value="Zn_ribbon_Dof"/>
    <property type="match status" value="1"/>
</dbReference>
<feature type="domain" description="Dof-type" evidence="10">
    <location>
        <begin position="31"/>
        <end position="85"/>
    </location>
</feature>
<evidence type="ECO:0000256" key="5">
    <source>
        <dbReference type="ARBA" id="ARBA00023125"/>
    </source>
</evidence>
<dbReference type="PANTHER" id="PTHR31992">
    <property type="entry name" value="DOF ZINC FINGER PROTEIN DOF1.4-RELATED"/>
    <property type="match status" value="1"/>
</dbReference>
<dbReference type="InterPro" id="IPR045174">
    <property type="entry name" value="Dof"/>
</dbReference>
<sequence>MFAASQQITWQCPPRPLPMERNWNSCVELAPNCPRCASSNTKFCYYNNYSLSQPRYFCKGCRRYWTKGGTLRNVPVGGGCRKNRRAKSTRASYNEPATNNLISGCGTSKHSDQQLGDTYSSKDSVLSDALIDKCQKQVDLIQESECLLPEALVEEQQQQGGEQILQELIESDEVDEFGLQALLGDEMVQDALWSDTANLPNVTWQPLVQMQEFDPFRVEEHLIKTSANFMSDNNWNPPDLSGFEVFSKP</sequence>
<gene>
    <name evidence="11" type="ORF">K2173_023023</name>
</gene>
<protein>
    <recommendedName>
        <fullName evidence="9">Dof zinc finger protein</fullName>
    </recommendedName>
</protein>
<keyword evidence="12" id="KW-1185">Reference proteome</keyword>
<dbReference type="GO" id="GO:0003700">
    <property type="term" value="F:DNA-binding transcription factor activity"/>
    <property type="evidence" value="ECO:0007669"/>
    <property type="project" value="UniProtKB-UniRule"/>
</dbReference>
<comment type="function">
    <text evidence="9">Transcription factor that binds specifically to a 5'-AA[AG]G-3' consensus core sequence.</text>
</comment>
<evidence type="ECO:0000313" key="11">
    <source>
        <dbReference type="EMBL" id="KAJ8762894.1"/>
    </source>
</evidence>
<dbReference type="PROSITE" id="PS50884">
    <property type="entry name" value="ZF_DOF_2"/>
    <property type="match status" value="1"/>
</dbReference>
<evidence type="ECO:0000313" key="12">
    <source>
        <dbReference type="Proteomes" id="UP001159364"/>
    </source>
</evidence>
<reference evidence="11 12" key="1">
    <citation type="submission" date="2021-09" db="EMBL/GenBank/DDBJ databases">
        <title>Genomic insights and catalytic innovation underlie evolution of tropane alkaloids biosynthesis.</title>
        <authorList>
            <person name="Wang Y.-J."/>
            <person name="Tian T."/>
            <person name="Huang J.-P."/>
            <person name="Huang S.-X."/>
        </authorList>
    </citation>
    <scope>NUCLEOTIDE SEQUENCE [LARGE SCALE GENOMIC DNA]</scope>
    <source>
        <strain evidence="11">KIB-2018</strain>
        <tissue evidence="11">Leaf</tissue>
    </source>
</reference>
<evidence type="ECO:0000256" key="2">
    <source>
        <dbReference type="ARBA" id="ARBA00022771"/>
    </source>
</evidence>
<evidence type="ECO:0000256" key="7">
    <source>
        <dbReference type="ARBA" id="ARBA00023242"/>
    </source>
</evidence>
<proteinExistence type="predicted"/>
<dbReference type="InterPro" id="IPR003851">
    <property type="entry name" value="Znf_Dof"/>
</dbReference>
<organism evidence="11 12">
    <name type="scientific">Erythroxylum novogranatense</name>
    <dbReference type="NCBI Taxonomy" id="1862640"/>
    <lineage>
        <taxon>Eukaryota</taxon>
        <taxon>Viridiplantae</taxon>
        <taxon>Streptophyta</taxon>
        <taxon>Embryophyta</taxon>
        <taxon>Tracheophyta</taxon>
        <taxon>Spermatophyta</taxon>
        <taxon>Magnoliopsida</taxon>
        <taxon>eudicotyledons</taxon>
        <taxon>Gunneridae</taxon>
        <taxon>Pentapetalae</taxon>
        <taxon>rosids</taxon>
        <taxon>fabids</taxon>
        <taxon>Malpighiales</taxon>
        <taxon>Erythroxylaceae</taxon>
        <taxon>Erythroxylum</taxon>
    </lineage>
</organism>
<keyword evidence="5 8" id="KW-0238">DNA-binding</keyword>
<dbReference type="GO" id="GO:0005634">
    <property type="term" value="C:nucleus"/>
    <property type="evidence" value="ECO:0007669"/>
    <property type="project" value="UniProtKB-SubCell"/>
</dbReference>
<evidence type="ECO:0000256" key="3">
    <source>
        <dbReference type="ARBA" id="ARBA00022833"/>
    </source>
</evidence>
<evidence type="ECO:0000256" key="4">
    <source>
        <dbReference type="ARBA" id="ARBA00023015"/>
    </source>
</evidence>